<dbReference type="PROSITE" id="PS00723">
    <property type="entry name" value="POLYPRENYL_SYNTHASE_1"/>
    <property type="match status" value="1"/>
</dbReference>
<dbReference type="CDD" id="cd00685">
    <property type="entry name" value="Trans_IPPS_HT"/>
    <property type="match status" value="1"/>
</dbReference>
<keyword evidence="6" id="KW-0414">Isoprene biosynthesis</keyword>
<dbReference type="InterPro" id="IPR033749">
    <property type="entry name" value="Polyprenyl_synt_CS"/>
</dbReference>
<reference evidence="8 9" key="1">
    <citation type="submission" date="2020-10" db="EMBL/GenBank/DDBJ databases">
        <title>Bacillus sp. HD4P25, an endophyte from a halophyte.</title>
        <authorList>
            <person name="Sun J.-Q."/>
        </authorList>
    </citation>
    <scope>NUCLEOTIDE SEQUENCE [LARGE SCALE GENOMIC DNA]</scope>
    <source>
        <strain evidence="8 9">YIM 93174</strain>
    </source>
</reference>
<evidence type="ECO:0000256" key="2">
    <source>
        <dbReference type="ARBA" id="ARBA00006706"/>
    </source>
</evidence>
<dbReference type="Proteomes" id="UP001516662">
    <property type="component" value="Unassembled WGS sequence"/>
</dbReference>
<comment type="caution">
    <text evidence="8">The sequence shown here is derived from an EMBL/GenBank/DDBJ whole genome shotgun (WGS) entry which is preliminary data.</text>
</comment>
<comment type="cofactor">
    <cofactor evidence="1">
        <name>Mg(2+)</name>
        <dbReference type="ChEBI" id="CHEBI:18420"/>
    </cofactor>
</comment>
<dbReference type="SFLD" id="SFLDS00005">
    <property type="entry name" value="Isoprenoid_Synthase_Type_I"/>
    <property type="match status" value="1"/>
</dbReference>
<comment type="similarity">
    <text evidence="2 7">Belongs to the FPP/GGPP synthase family.</text>
</comment>
<evidence type="ECO:0000256" key="7">
    <source>
        <dbReference type="RuleBase" id="RU004466"/>
    </source>
</evidence>
<dbReference type="PANTHER" id="PTHR43281">
    <property type="entry name" value="FARNESYL DIPHOSPHATE SYNTHASE"/>
    <property type="match status" value="1"/>
</dbReference>
<dbReference type="InterPro" id="IPR008949">
    <property type="entry name" value="Isoprenoid_synthase_dom_sf"/>
</dbReference>
<dbReference type="Gene3D" id="1.10.600.10">
    <property type="entry name" value="Farnesyl Diphosphate Synthase"/>
    <property type="match status" value="1"/>
</dbReference>
<dbReference type="InterPro" id="IPR053378">
    <property type="entry name" value="Prenyl_diphosphate_synthase"/>
</dbReference>
<evidence type="ECO:0000256" key="3">
    <source>
        <dbReference type="ARBA" id="ARBA00022679"/>
    </source>
</evidence>
<keyword evidence="3 7" id="KW-0808">Transferase</keyword>
<organism evidence="8 9">
    <name type="scientific">Litchfieldia luteola</name>
    <dbReference type="NCBI Taxonomy" id="682179"/>
    <lineage>
        <taxon>Bacteria</taxon>
        <taxon>Bacillati</taxon>
        <taxon>Bacillota</taxon>
        <taxon>Bacilli</taxon>
        <taxon>Bacillales</taxon>
        <taxon>Bacillaceae</taxon>
        <taxon>Litchfieldia</taxon>
    </lineage>
</organism>
<dbReference type="EMBL" id="JADCLJ010000024">
    <property type="protein sequence ID" value="MBE4910444.1"/>
    <property type="molecule type" value="Genomic_DNA"/>
</dbReference>
<keyword evidence="5" id="KW-0460">Magnesium</keyword>
<dbReference type="PANTHER" id="PTHR43281:SF1">
    <property type="entry name" value="FARNESYL DIPHOSPHATE SYNTHASE"/>
    <property type="match status" value="1"/>
</dbReference>
<evidence type="ECO:0000256" key="4">
    <source>
        <dbReference type="ARBA" id="ARBA00022723"/>
    </source>
</evidence>
<sequence>MNRVTTSDFEKFLAQNKEMIEASLPVMIERLHSPEVLKEAMMYSLKAGGKRIRPLLLFATLDSFKNCFEIGLPVACAIEMIHTYSLIHDDLPSMDDDDLRRGKPTNHKVFGEANAILAGDGLLTYSFQLISDMDHSEVTPQMKLDLITNLAKAAGPEGMVGGQIADMEGEGKNLSLEELEYIHIHKTGKMLAFSVIAGAILSKARNDQIQKLESFAYHIGLAFQIRDDILDIEGTEENIGKRVGSDQLNEKSTYPSLLTMEGAKDKLTFHIDEAKNILASIELENTDKLLKICDLIATRNH</sequence>
<evidence type="ECO:0000313" key="8">
    <source>
        <dbReference type="EMBL" id="MBE4910444.1"/>
    </source>
</evidence>
<gene>
    <name evidence="8" type="ORF">IMZ08_20590</name>
</gene>
<dbReference type="PROSITE" id="PS00444">
    <property type="entry name" value="POLYPRENYL_SYNTHASE_2"/>
    <property type="match status" value="1"/>
</dbReference>
<keyword evidence="4" id="KW-0479">Metal-binding</keyword>
<name>A0ABR9QPL4_9BACI</name>
<dbReference type="NCBIfam" id="NF045485">
    <property type="entry name" value="FPPsyn"/>
    <property type="match status" value="1"/>
</dbReference>
<dbReference type="SUPFAM" id="SSF48576">
    <property type="entry name" value="Terpenoid synthases"/>
    <property type="match status" value="1"/>
</dbReference>
<dbReference type="Pfam" id="PF00348">
    <property type="entry name" value="polyprenyl_synt"/>
    <property type="match status" value="1"/>
</dbReference>
<evidence type="ECO:0000256" key="6">
    <source>
        <dbReference type="ARBA" id="ARBA00023229"/>
    </source>
</evidence>
<proteinExistence type="inferred from homology"/>
<protein>
    <submittedName>
        <fullName evidence="8">Polyprenyl synthetase family protein</fullName>
    </submittedName>
</protein>
<dbReference type="SFLD" id="SFLDG01017">
    <property type="entry name" value="Polyprenyl_Transferase_Like"/>
    <property type="match status" value="1"/>
</dbReference>
<keyword evidence="9" id="KW-1185">Reference proteome</keyword>
<dbReference type="InterPro" id="IPR000092">
    <property type="entry name" value="Polyprenyl_synt"/>
</dbReference>
<accession>A0ABR9QPL4</accession>
<evidence type="ECO:0000256" key="1">
    <source>
        <dbReference type="ARBA" id="ARBA00001946"/>
    </source>
</evidence>
<evidence type="ECO:0000313" key="9">
    <source>
        <dbReference type="Proteomes" id="UP001516662"/>
    </source>
</evidence>
<evidence type="ECO:0000256" key="5">
    <source>
        <dbReference type="ARBA" id="ARBA00022842"/>
    </source>
</evidence>